<dbReference type="InterPro" id="IPR006058">
    <property type="entry name" value="2Fe2S_fd_BS"/>
</dbReference>
<keyword evidence="4" id="KW-0816">Tricarboxylic acid cycle</keyword>
<keyword evidence="8 11" id="KW-0408">Iron</keyword>
<dbReference type="InterPro" id="IPR050573">
    <property type="entry name" value="SDH/FRD_Iron-Sulfur"/>
</dbReference>
<keyword evidence="7" id="KW-0560">Oxidoreductase</keyword>
<reference evidence="14 15" key="1">
    <citation type="submission" date="2017-05" db="EMBL/GenBank/DDBJ databases">
        <authorList>
            <person name="Varghese N."/>
            <person name="Submissions S."/>
        </authorList>
    </citation>
    <scope>NUCLEOTIDE SEQUENCE [LARGE SCALE GENOMIC DNA]</scope>
    <source>
        <strain evidence="14 15">DSM 16304</strain>
    </source>
</reference>
<dbReference type="GO" id="GO:0009055">
    <property type="term" value="F:electron transfer activity"/>
    <property type="evidence" value="ECO:0007669"/>
    <property type="project" value="InterPro"/>
</dbReference>
<dbReference type="InterPro" id="IPR001041">
    <property type="entry name" value="2Fe-2S_ferredoxin-type"/>
</dbReference>
<evidence type="ECO:0000313" key="15">
    <source>
        <dbReference type="Proteomes" id="UP000317315"/>
    </source>
</evidence>
<evidence type="ECO:0000256" key="2">
    <source>
        <dbReference type="ARBA" id="ARBA00009433"/>
    </source>
</evidence>
<dbReference type="Pfam" id="PF13085">
    <property type="entry name" value="Fer2_3"/>
    <property type="match status" value="1"/>
</dbReference>
<dbReference type="InterPro" id="IPR036010">
    <property type="entry name" value="2Fe-2S_ferredoxin-like_sf"/>
</dbReference>
<dbReference type="AlphaFoldDB" id="A0A521BGS6"/>
<dbReference type="CDD" id="cd00207">
    <property type="entry name" value="fer2"/>
    <property type="match status" value="1"/>
</dbReference>
<dbReference type="Proteomes" id="UP000317315">
    <property type="component" value="Unassembled WGS sequence"/>
</dbReference>
<dbReference type="Pfam" id="PF13183">
    <property type="entry name" value="Fer4_8"/>
    <property type="match status" value="1"/>
</dbReference>
<organism evidence="14 15">
    <name type="scientific">Balnearium lithotrophicum</name>
    <dbReference type="NCBI Taxonomy" id="223788"/>
    <lineage>
        <taxon>Bacteria</taxon>
        <taxon>Pseudomonadati</taxon>
        <taxon>Aquificota</taxon>
        <taxon>Aquificia</taxon>
        <taxon>Desulfurobacteriales</taxon>
        <taxon>Desulfurobacteriaceae</taxon>
        <taxon>Balnearium</taxon>
    </lineage>
</organism>
<evidence type="ECO:0000256" key="8">
    <source>
        <dbReference type="ARBA" id="ARBA00023004"/>
    </source>
</evidence>
<dbReference type="SUPFAM" id="SSF46548">
    <property type="entry name" value="alpha-helical ferredoxin"/>
    <property type="match status" value="1"/>
</dbReference>
<evidence type="ECO:0000259" key="13">
    <source>
        <dbReference type="PROSITE" id="PS51379"/>
    </source>
</evidence>
<evidence type="ECO:0000256" key="10">
    <source>
        <dbReference type="ARBA" id="ARBA00023291"/>
    </source>
</evidence>
<dbReference type="InterPro" id="IPR009051">
    <property type="entry name" value="Helical_ferredxn"/>
</dbReference>
<dbReference type="PROSITE" id="PS00198">
    <property type="entry name" value="4FE4S_FER_1"/>
    <property type="match status" value="1"/>
</dbReference>
<proteinExistence type="inferred from homology"/>
<dbReference type="InterPro" id="IPR025192">
    <property type="entry name" value="Succ_DH/fum_Rdtase_N"/>
</dbReference>
<sequence length="322" mass="36698">MESRKVTFRIRRFNPKKDEKPYYQDFELEVSRGMTILEALQQIKDTQEPTLSFRAYCRSAICGSCAVKVNGFPKLACKTQVFNELDKFRTNTLTIEPLDNMEVVRDLIVDWDKPIDKLKKMRTYLIPNPEVVPSTLDEESRVYPEELKKFDTFTDCILCTSCFSSCTASQLDENYGGPFQLSRVYRFAVDPRDALGKERSKVGYAFDMWNCVRCNKCADVCPKHISPVDGIMKLRGLSIEAGLRNNPGARHVMAFYKSLLDSGMLNEVLLPLRTKGIKGILENLPVGIKMILKGKAHSPIQKPISEHEKLVKLVKLAMELEV</sequence>
<dbReference type="GO" id="GO:0008177">
    <property type="term" value="F:succinate dehydrogenase (quinone) activity"/>
    <property type="evidence" value="ECO:0007669"/>
    <property type="project" value="UniProtKB-EC"/>
</dbReference>
<dbReference type="GO" id="GO:0046872">
    <property type="term" value="F:metal ion binding"/>
    <property type="evidence" value="ECO:0007669"/>
    <property type="project" value="UniProtKB-KW"/>
</dbReference>
<dbReference type="PANTHER" id="PTHR11921">
    <property type="entry name" value="SUCCINATE DEHYDROGENASE IRON-SULFUR PROTEIN"/>
    <property type="match status" value="1"/>
</dbReference>
<comment type="catalytic activity">
    <reaction evidence="11">
        <text>a menaquinone + succinate = a menaquinol + fumarate</text>
        <dbReference type="Rhea" id="RHEA:27834"/>
        <dbReference type="Rhea" id="RHEA-COMP:9537"/>
        <dbReference type="Rhea" id="RHEA-COMP:9539"/>
        <dbReference type="ChEBI" id="CHEBI:16374"/>
        <dbReference type="ChEBI" id="CHEBI:18151"/>
        <dbReference type="ChEBI" id="CHEBI:29806"/>
        <dbReference type="ChEBI" id="CHEBI:30031"/>
        <dbReference type="EC" id="1.3.5.1"/>
    </reaction>
</comment>
<dbReference type="OrthoDB" id="9804391at2"/>
<evidence type="ECO:0000256" key="9">
    <source>
        <dbReference type="ARBA" id="ARBA00023014"/>
    </source>
</evidence>
<evidence type="ECO:0000256" key="7">
    <source>
        <dbReference type="ARBA" id="ARBA00023002"/>
    </source>
</evidence>
<evidence type="ECO:0000256" key="4">
    <source>
        <dbReference type="ARBA" id="ARBA00022532"/>
    </source>
</evidence>
<dbReference type="InterPro" id="IPR004489">
    <property type="entry name" value="Succ_DH/fum_Rdtase_Fe-S"/>
</dbReference>
<evidence type="ECO:0000256" key="11">
    <source>
        <dbReference type="RuleBase" id="RU361237"/>
    </source>
</evidence>
<evidence type="ECO:0000256" key="3">
    <source>
        <dbReference type="ARBA" id="ARBA00022485"/>
    </source>
</evidence>
<dbReference type="EC" id="1.3.5.1" evidence="11"/>
<dbReference type="InterPro" id="IPR012675">
    <property type="entry name" value="Beta-grasp_dom_sf"/>
</dbReference>
<keyword evidence="5 11" id="KW-0001">2Fe-2S</keyword>
<dbReference type="Gene3D" id="3.10.20.30">
    <property type="match status" value="1"/>
</dbReference>
<dbReference type="EMBL" id="FXTM01000005">
    <property type="protein sequence ID" value="SMO46314.1"/>
    <property type="molecule type" value="Genomic_DNA"/>
</dbReference>
<feature type="domain" description="2Fe-2S ferredoxin-type" evidence="12">
    <location>
        <begin position="4"/>
        <end position="101"/>
    </location>
</feature>
<dbReference type="PANTHER" id="PTHR11921:SF29">
    <property type="entry name" value="SUCCINATE DEHYDROGENASE [UBIQUINONE] IRON-SULFUR SUBUNIT, MITOCHONDRIAL"/>
    <property type="match status" value="1"/>
</dbReference>
<dbReference type="RefSeq" id="WP_142934443.1">
    <property type="nucleotide sequence ID" value="NZ_FXTM01000005.1"/>
</dbReference>
<evidence type="ECO:0000256" key="5">
    <source>
        <dbReference type="ARBA" id="ARBA00022714"/>
    </source>
</evidence>
<comment type="pathway">
    <text evidence="1">Carbohydrate metabolism; tricarboxylic acid cycle; fumarate from succinate (bacterial route): step 1/1.</text>
</comment>
<protein>
    <recommendedName>
        <fullName evidence="11">Fumarate reductase iron-sulfur subunit</fullName>
        <ecNumber evidence="11">1.3.5.1</ecNumber>
    </recommendedName>
</protein>
<comment type="cofactor">
    <cofactor evidence="11">
        <name>[2Fe-2S] cluster</name>
        <dbReference type="ChEBI" id="CHEBI:190135"/>
    </cofactor>
    <text evidence="11">Binds 1 [2Fe-2S] cluster.</text>
</comment>
<keyword evidence="15" id="KW-1185">Reference proteome</keyword>
<dbReference type="PROSITE" id="PS51379">
    <property type="entry name" value="4FE4S_FER_2"/>
    <property type="match status" value="1"/>
</dbReference>
<keyword evidence="6 11" id="KW-0479">Metal-binding</keyword>
<feature type="domain" description="4Fe-4S ferredoxin-type" evidence="13">
    <location>
        <begin position="202"/>
        <end position="231"/>
    </location>
</feature>
<keyword evidence="10 11" id="KW-0003">3Fe-4S</keyword>
<dbReference type="InterPro" id="IPR017896">
    <property type="entry name" value="4Fe4S_Fe-S-bd"/>
</dbReference>
<gene>
    <name evidence="14" type="ORF">SAMN06269117_10560</name>
</gene>
<dbReference type="Gene3D" id="1.10.1060.10">
    <property type="entry name" value="Alpha-helical ferredoxin"/>
    <property type="match status" value="1"/>
</dbReference>
<dbReference type="GO" id="GO:0051539">
    <property type="term" value="F:4 iron, 4 sulfur cluster binding"/>
    <property type="evidence" value="ECO:0007669"/>
    <property type="project" value="UniProtKB-KW"/>
</dbReference>
<keyword evidence="3 11" id="KW-0004">4Fe-4S</keyword>
<dbReference type="GO" id="GO:0022904">
    <property type="term" value="P:respiratory electron transport chain"/>
    <property type="evidence" value="ECO:0007669"/>
    <property type="project" value="TreeGrafter"/>
</dbReference>
<dbReference type="PROSITE" id="PS51085">
    <property type="entry name" value="2FE2S_FER_2"/>
    <property type="match status" value="1"/>
</dbReference>
<dbReference type="GO" id="GO:0051537">
    <property type="term" value="F:2 iron, 2 sulfur cluster binding"/>
    <property type="evidence" value="ECO:0007669"/>
    <property type="project" value="UniProtKB-KW"/>
</dbReference>
<comment type="similarity">
    <text evidence="2 11">Belongs to the succinate dehydrogenase/fumarate reductase iron-sulfur protein family.</text>
</comment>
<dbReference type="PROSITE" id="PS00197">
    <property type="entry name" value="2FE2S_FER_1"/>
    <property type="match status" value="1"/>
</dbReference>
<dbReference type="GO" id="GO:0051538">
    <property type="term" value="F:3 iron, 4 sulfur cluster binding"/>
    <property type="evidence" value="ECO:0007669"/>
    <property type="project" value="UniProtKB-KW"/>
</dbReference>
<comment type="cofactor">
    <cofactor evidence="11">
        <name>[4Fe-4S] cluster</name>
        <dbReference type="ChEBI" id="CHEBI:49883"/>
    </cofactor>
    <text evidence="11">Binds 1 [4Fe-4S] cluster.</text>
</comment>
<name>A0A521BGS6_9BACT</name>
<accession>A0A521BGS6</accession>
<dbReference type="InterPro" id="IPR017900">
    <property type="entry name" value="4Fe4S_Fe_S_CS"/>
</dbReference>
<dbReference type="NCBIfam" id="TIGR00384">
    <property type="entry name" value="dhsB"/>
    <property type="match status" value="1"/>
</dbReference>
<dbReference type="GO" id="GO:0006099">
    <property type="term" value="P:tricarboxylic acid cycle"/>
    <property type="evidence" value="ECO:0007669"/>
    <property type="project" value="UniProtKB-KW"/>
</dbReference>
<evidence type="ECO:0000256" key="6">
    <source>
        <dbReference type="ARBA" id="ARBA00022723"/>
    </source>
</evidence>
<evidence type="ECO:0000259" key="12">
    <source>
        <dbReference type="PROSITE" id="PS51085"/>
    </source>
</evidence>
<comment type="cofactor">
    <cofactor evidence="11">
        <name>[3Fe-4S] cluster</name>
        <dbReference type="ChEBI" id="CHEBI:21137"/>
    </cofactor>
    <text evidence="11">Binds 1 [3Fe-4S] cluster.</text>
</comment>
<evidence type="ECO:0000313" key="14">
    <source>
        <dbReference type="EMBL" id="SMO46314.1"/>
    </source>
</evidence>
<keyword evidence="9 11" id="KW-0411">Iron-sulfur</keyword>
<evidence type="ECO:0000256" key="1">
    <source>
        <dbReference type="ARBA" id="ARBA00004894"/>
    </source>
</evidence>
<dbReference type="SUPFAM" id="SSF54292">
    <property type="entry name" value="2Fe-2S ferredoxin-like"/>
    <property type="match status" value="1"/>
</dbReference>